<evidence type="ECO:0000313" key="2">
    <source>
        <dbReference type="Proteomes" id="UP000215377"/>
    </source>
</evidence>
<dbReference type="Proteomes" id="UP000215377">
    <property type="component" value="Unassembled WGS sequence"/>
</dbReference>
<dbReference type="AlphaFoldDB" id="A0A225NDW8"/>
<evidence type="ECO:0000313" key="1">
    <source>
        <dbReference type="EMBL" id="OWU70510.1"/>
    </source>
</evidence>
<proteinExistence type="predicted"/>
<dbReference type="RefSeq" id="WP_088651646.1">
    <property type="nucleotide sequence ID" value="NZ_AQQR01000011.1"/>
</dbReference>
<reference evidence="1 2" key="1">
    <citation type="submission" date="2013-04" db="EMBL/GenBank/DDBJ databases">
        <title>Oceanicola sp. 22II1-22F33 Genome Sequencing.</title>
        <authorList>
            <person name="Lai Q."/>
            <person name="Li G."/>
            <person name="Shao Z."/>
        </authorList>
    </citation>
    <scope>NUCLEOTIDE SEQUENCE [LARGE SCALE GENOMIC DNA]</scope>
    <source>
        <strain evidence="1 2">22II1-22F33</strain>
    </source>
</reference>
<protein>
    <submittedName>
        <fullName evidence="1">Uncharacterized protein</fullName>
    </submittedName>
</protein>
<gene>
    <name evidence="1" type="ORF">ATO3_19785</name>
</gene>
<dbReference type="OrthoDB" id="7868686at2"/>
<dbReference type="EMBL" id="AQQR01000011">
    <property type="protein sequence ID" value="OWU70510.1"/>
    <property type="molecule type" value="Genomic_DNA"/>
</dbReference>
<keyword evidence="2" id="KW-1185">Reference proteome</keyword>
<comment type="caution">
    <text evidence="1">The sequence shown here is derived from an EMBL/GenBank/DDBJ whole genome shotgun (WGS) entry which is preliminary data.</text>
</comment>
<name>A0A225NDW8_9RHOB</name>
<accession>A0A225NDW8</accession>
<sequence>MTIDRAELFRLAWAWAKQDLWSRRLPASHLRGLFREALKRAWADLKRTAARLAAQRKTTAATRPAAQIQTDILVLECKDRLHGSDWQRLDALRAELMAAHAA</sequence>
<organism evidence="1 2">
    <name type="scientific">Marinibacterium profundimaris</name>
    <dbReference type="NCBI Taxonomy" id="1679460"/>
    <lineage>
        <taxon>Bacteria</taxon>
        <taxon>Pseudomonadati</taxon>
        <taxon>Pseudomonadota</taxon>
        <taxon>Alphaproteobacteria</taxon>
        <taxon>Rhodobacterales</taxon>
        <taxon>Paracoccaceae</taxon>
        <taxon>Marinibacterium</taxon>
    </lineage>
</organism>